<name>A0ABP7GIJ9_9ACTN</name>
<reference evidence="2" key="1">
    <citation type="journal article" date="2019" name="Int. J. Syst. Evol. Microbiol.">
        <title>The Global Catalogue of Microorganisms (GCM) 10K type strain sequencing project: providing services to taxonomists for standard genome sequencing and annotation.</title>
        <authorList>
            <consortium name="The Broad Institute Genomics Platform"/>
            <consortium name="The Broad Institute Genome Sequencing Center for Infectious Disease"/>
            <person name="Wu L."/>
            <person name="Ma J."/>
        </authorList>
    </citation>
    <scope>NUCLEOTIDE SEQUENCE [LARGE SCALE GENOMIC DNA]</scope>
    <source>
        <strain evidence="2">JCM 30846</strain>
    </source>
</reference>
<dbReference type="Proteomes" id="UP001499884">
    <property type="component" value="Unassembled WGS sequence"/>
</dbReference>
<sequence length="94" mass="10148">MFEARRLLQHVDDVLHGDVLHGPRVGERRRGALHHARTDPAHLVEFEGGGGVGELLRGVPDDPDDAVGAPAAVPAQGALGVVKRREPSRRLTRK</sequence>
<evidence type="ECO:0000313" key="2">
    <source>
        <dbReference type="Proteomes" id="UP001499884"/>
    </source>
</evidence>
<keyword evidence="2" id="KW-1185">Reference proteome</keyword>
<proteinExistence type="predicted"/>
<gene>
    <name evidence="1" type="ORF">GCM10023082_66520</name>
</gene>
<organism evidence="1 2">
    <name type="scientific">Streptomyces tremellae</name>
    <dbReference type="NCBI Taxonomy" id="1124239"/>
    <lineage>
        <taxon>Bacteria</taxon>
        <taxon>Bacillati</taxon>
        <taxon>Actinomycetota</taxon>
        <taxon>Actinomycetes</taxon>
        <taxon>Kitasatosporales</taxon>
        <taxon>Streptomycetaceae</taxon>
        <taxon>Streptomyces</taxon>
    </lineage>
</organism>
<protein>
    <submittedName>
        <fullName evidence="1">Uncharacterized protein</fullName>
    </submittedName>
</protein>
<accession>A0ABP7GIJ9</accession>
<comment type="caution">
    <text evidence="1">The sequence shown here is derived from an EMBL/GenBank/DDBJ whole genome shotgun (WGS) entry which is preliminary data.</text>
</comment>
<dbReference type="EMBL" id="BAABEP010000116">
    <property type="protein sequence ID" value="GAA3764214.1"/>
    <property type="molecule type" value="Genomic_DNA"/>
</dbReference>
<evidence type="ECO:0000313" key="1">
    <source>
        <dbReference type="EMBL" id="GAA3764214.1"/>
    </source>
</evidence>